<dbReference type="PROSITE" id="PS51726">
    <property type="entry name" value="MYST_HAT"/>
    <property type="match status" value="1"/>
</dbReference>
<dbReference type="GO" id="GO:0006355">
    <property type="term" value="P:regulation of DNA-templated transcription"/>
    <property type="evidence" value="ECO:0007669"/>
    <property type="project" value="InterPro"/>
</dbReference>
<dbReference type="PANTHER" id="PTHR10615">
    <property type="entry name" value="HISTONE ACETYLTRANSFERASE"/>
    <property type="match status" value="1"/>
</dbReference>
<reference evidence="18" key="3">
    <citation type="submission" date="2021-05" db="UniProtKB">
        <authorList>
            <consortium name="EnsemblPlants"/>
        </authorList>
    </citation>
    <scope>IDENTIFICATION</scope>
    <source>
        <strain evidence="18">cv. B73</strain>
    </source>
</reference>
<dbReference type="Pfam" id="PF17772">
    <property type="entry name" value="zf-MYST"/>
    <property type="match status" value="1"/>
</dbReference>
<evidence type="ECO:0000256" key="15">
    <source>
        <dbReference type="RuleBase" id="RU361211"/>
    </source>
</evidence>
<evidence type="ECO:0000256" key="4">
    <source>
        <dbReference type="ARBA" id="ARBA00022679"/>
    </source>
</evidence>
<evidence type="ECO:0000256" key="6">
    <source>
        <dbReference type="ARBA" id="ARBA00022771"/>
    </source>
</evidence>
<dbReference type="FunFam" id="3.30.60.60:FF:000001">
    <property type="entry name" value="Histone acetyltransferase"/>
    <property type="match status" value="1"/>
</dbReference>
<evidence type="ECO:0000256" key="9">
    <source>
        <dbReference type="ARBA" id="ARBA00022990"/>
    </source>
</evidence>
<comment type="catalytic activity">
    <reaction evidence="15">
        <text>L-lysyl-[protein] + acetyl-CoA = N(6)-acetyl-L-lysyl-[protein] + CoA + H(+)</text>
        <dbReference type="Rhea" id="RHEA:45948"/>
        <dbReference type="Rhea" id="RHEA-COMP:9752"/>
        <dbReference type="Rhea" id="RHEA-COMP:10731"/>
        <dbReference type="ChEBI" id="CHEBI:15378"/>
        <dbReference type="ChEBI" id="CHEBI:29969"/>
        <dbReference type="ChEBI" id="CHEBI:57287"/>
        <dbReference type="ChEBI" id="CHEBI:57288"/>
        <dbReference type="ChEBI" id="CHEBI:61930"/>
        <dbReference type="EC" id="2.3.1.48"/>
    </reaction>
</comment>
<feature type="compositionally biased region" description="Polar residues" evidence="16">
    <location>
        <begin position="1"/>
        <end position="11"/>
    </location>
</feature>
<reference evidence="19" key="1">
    <citation type="submission" date="2015-12" db="EMBL/GenBank/DDBJ databases">
        <title>Update maize B73 reference genome by single molecule sequencing technologies.</title>
        <authorList>
            <consortium name="Maize Genome Sequencing Project"/>
            <person name="Ware D."/>
        </authorList>
    </citation>
    <scope>NUCLEOTIDE SEQUENCE [LARGE SCALE GENOMIC DNA]</scope>
    <source>
        <strain evidence="19">cv. B73</strain>
    </source>
</reference>
<evidence type="ECO:0000256" key="7">
    <source>
        <dbReference type="ARBA" id="ARBA00022833"/>
    </source>
</evidence>
<keyword evidence="13 15" id="KW-0539">Nucleus</keyword>
<dbReference type="GO" id="GO:0008270">
    <property type="term" value="F:zinc ion binding"/>
    <property type="evidence" value="ECO:0007669"/>
    <property type="project" value="UniProtKB-KW"/>
</dbReference>
<dbReference type="SMART" id="SM00298">
    <property type="entry name" value="CHROMO"/>
    <property type="match status" value="1"/>
</dbReference>
<evidence type="ECO:0000256" key="14">
    <source>
        <dbReference type="ARBA" id="ARBA00023315"/>
    </source>
</evidence>
<dbReference type="SUPFAM" id="SSF54160">
    <property type="entry name" value="Chromo domain-like"/>
    <property type="match status" value="1"/>
</dbReference>
<keyword evidence="4" id="KW-0808">Transferase</keyword>
<keyword evidence="19" id="KW-1185">Reference proteome</keyword>
<dbReference type="InterPro" id="IPR002717">
    <property type="entry name" value="HAT_MYST-type"/>
</dbReference>
<keyword evidence="20" id="KW-1267">Proteomics identification</keyword>
<dbReference type="InterPro" id="IPR040706">
    <property type="entry name" value="Zf-MYST"/>
</dbReference>
<comment type="similarity">
    <text evidence="2 15">Belongs to the MYST (SAS/MOZ) family.</text>
</comment>
<dbReference type="InterPro" id="IPR016181">
    <property type="entry name" value="Acyl_CoA_acyltransferase"/>
</dbReference>
<gene>
    <name evidence="18" type="primary">LOC541950</name>
</gene>
<accession>A0A804MT87</accession>
<evidence type="ECO:0000259" key="17">
    <source>
        <dbReference type="PROSITE" id="PS51726"/>
    </source>
</evidence>
<dbReference type="InterPro" id="IPR025995">
    <property type="entry name" value="Tudor-knot"/>
</dbReference>
<keyword evidence="9" id="KW-0007">Acetylation</keyword>
<evidence type="ECO:0000256" key="10">
    <source>
        <dbReference type="ARBA" id="ARBA00023015"/>
    </source>
</evidence>
<dbReference type="EC" id="2.3.1.48" evidence="3 15"/>
<keyword evidence="10" id="KW-0805">Transcription regulation</keyword>
<dbReference type="Pfam" id="PF11717">
    <property type="entry name" value="Tudor-knot"/>
    <property type="match status" value="1"/>
</dbReference>
<comment type="subcellular location">
    <subcellularLocation>
        <location evidence="1 15">Nucleus</location>
    </subcellularLocation>
</comment>
<evidence type="ECO:0000256" key="1">
    <source>
        <dbReference type="ARBA" id="ARBA00004123"/>
    </source>
</evidence>
<keyword evidence="12" id="KW-0804">Transcription</keyword>
<dbReference type="GO" id="GO:0004402">
    <property type="term" value="F:histone acetyltransferase activity"/>
    <property type="evidence" value="ECO:0007669"/>
    <property type="project" value="InterPro"/>
</dbReference>
<dbReference type="InterPro" id="IPR050603">
    <property type="entry name" value="MYST_HAT"/>
</dbReference>
<dbReference type="GO" id="GO:0005634">
    <property type="term" value="C:nucleus"/>
    <property type="evidence" value="ECO:0007669"/>
    <property type="project" value="UniProtKB-SubCell"/>
</dbReference>
<dbReference type="Proteomes" id="UP000007305">
    <property type="component" value="Chromosome 2"/>
</dbReference>
<dbReference type="Gramene" id="Zm00001eb109790_T002">
    <property type="protein sequence ID" value="Zm00001eb109790_P002"/>
    <property type="gene ID" value="Zm00001eb109790"/>
</dbReference>
<evidence type="ECO:0007829" key="20">
    <source>
        <dbReference type="PeptideAtlas" id="A0A804MT87"/>
    </source>
</evidence>
<dbReference type="OrthoDB" id="787137at2759"/>
<feature type="domain" description="MYST-type HAT" evidence="17">
    <location>
        <begin position="168"/>
        <end position="274"/>
    </location>
</feature>
<evidence type="ECO:0000256" key="5">
    <source>
        <dbReference type="ARBA" id="ARBA00022723"/>
    </source>
</evidence>
<dbReference type="Gene3D" id="3.30.60.60">
    <property type="entry name" value="N-acetyl transferase-like"/>
    <property type="match status" value="1"/>
</dbReference>
<sequence>MGSMEASTAPENGSSAAGGGAGGTACNGAGAASNGGGMERRLRSSAASASWAAHLPLEVGTRVMCRWRDQKLHPVKVIERRKGSACSSPADYEYYVHYTEFNRRLDEWVKLDQLDLDTVETVVDEKVEDKATSLKMTRHQKRKIDETHVEQGHEELDAASLREHEEFTKVKNIAKIELGRYEIDTWYFSPFPPEYNDCPKLFFCEFCLNFMKRKEQLQRHMKKCDLKHPPGDEIYRSGTLSMFEVSFVSILVSSISIFYSDILNLDPVGFIDSC</sequence>
<keyword evidence="5" id="KW-0479">Metal-binding</keyword>
<evidence type="ECO:0000256" key="12">
    <source>
        <dbReference type="ARBA" id="ARBA00023163"/>
    </source>
</evidence>
<dbReference type="CDD" id="cd18642">
    <property type="entry name" value="CBD_MOF_like"/>
    <property type="match status" value="1"/>
</dbReference>
<keyword evidence="11" id="KW-0010">Activator</keyword>
<name>A0A804MT87_MAIZE</name>
<dbReference type="Gene3D" id="2.30.30.140">
    <property type="match status" value="1"/>
</dbReference>
<keyword evidence="8" id="KW-0156">Chromatin regulator</keyword>
<evidence type="ECO:0000256" key="8">
    <source>
        <dbReference type="ARBA" id="ARBA00022853"/>
    </source>
</evidence>
<dbReference type="FunFam" id="2.30.30.140:FF:000067">
    <property type="entry name" value="Histone acetyltransferase"/>
    <property type="match status" value="1"/>
</dbReference>
<dbReference type="EnsemblPlants" id="Zm00001eb109790_T002">
    <property type="protein sequence ID" value="Zm00001eb109790_P002"/>
    <property type="gene ID" value="Zm00001eb109790"/>
</dbReference>
<proteinExistence type="evidence at protein level"/>
<evidence type="ECO:0000256" key="2">
    <source>
        <dbReference type="ARBA" id="ARBA00010107"/>
    </source>
</evidence>
<dbReference type="AlphaFoldDB" id="A0A804MT87"/>
<feature type="region of interest" description="Disordered" evidence="16">
    <location>
        <begin position="1"/>
        <end position="23"/>
    </location>
</feature>
<organism evidence="18 19">
    <name type="scientific">Zea mays</name>
    <name type="common">Maize</name>
    <dbReference type="NCBI Taxonomy" id="4577"/>
    <lineage>
        <taxon>Eukaryota</taxon>
        <taxon>Viridiplantae</taxon>
        <taxon>Streptophyta</taxon>
        <taxon>Embryophyta</taxon>
        <taxon>Tracheophyta</taxon>
        <taxon>Spermatophyta</taxon>
        <taxon>Magnoliopsida</taxon>
        <taxon>Liliopsida</taxon>
        <taxon>Poales</taxon>
        <taxon>Poaceae</taxon>
        <taxon>PACMAD clade</taxon>
        <taxon>Panicoideae</taxon>
        <taxon>Andropogonodae</taxon>
        <taxon>Andropogoneae</taxon>
        <taxon>Tripsacinae</taxon>
        <taxon>Zea</taxon>
    </lineage>
</organism>
<evidence type="ECO:0000256" key="13">
    <source>
        <dbReference type="ARBA" id="ARBA00023242"/>
    </source>
</evidence>
<dbReference type="PANTHER" id="PTHR10615:SF161">
    <property type="entry name" value="HISTONE ACETYLTRANSFERASE KAT7"/>
    <property type="match status" value="1"/>
</dbReference>
<dbReference type="InterPro" id="IPR016197">
    <property type="entry name" value="Chromo-like_dom_sf"/>
</dbReference>
<evidence type="ECO:0000256" key="16">
    <source>
        <dbReference type="SAM" id="MobiDB-lite"/>
    </source>
</evidence>
<evidence type="ECO:0000313" key="19">
    <source>
        <dbReference type="Proteomes" id="UP000007305"/>
    </source>
</evidence>
<evidence type="ECO:0000256" key="11">
    <source>
        <dbReference type="ARBA" id="ARBA00023159"/>
    </source>
</evidence>
<keyword evidence="7" id="KW-0862">Zinc</keyword>
<protein>
    <recommendedName>
        <fullName evidence="3 15">Histone acetyltransferase</fullName>
        <ecNumber evidence="3 15">2.3.1.48</ecNumber>
    </recommendedName>
</protein>
<keyword evidence="14" id="KW-0012">Acyltransferase</keyword>
<dbReference type="InterPro" id="IPR000953">
    <property type="entry name" value="Chromo/chromo_shadow_dom"/>
</dbReference>
<evidence type="ECO:0000256" key="3">
    <source>
        <dbReference type="ARBA" id="ARBA00013184"/>
    </source>
</evidence>
<reference evidence="18" key="2">
    <citation type="submission" date="2019-07" db="EMBL/GenBank/DDBJ databases">
        <authorList>
            <person name="Seetharam A."/>
            <person name="Woodhouse M."/>
            <person name="Cannon E."/>
        </authorList>
    </citation>
    <scope>NUCLEOTIDE SEQUENCE [LARGE SCALE GENOMIC DNA]</scope>
    <source>
        <strain evidence="18">cv. B73</strain>
    </source>
</reference>
<evidence type="ECO:0000313" key="18">
    <source>
        <dbReference type="EnsemblPlants" id="Zm00001eb109790_P002"/>
    </source>
</evidence>
<keyword evidence="6" id="KW-0863">Zinc-finger</keyword>
<dbReference type="SUPFAM" id="SSF55729">
    <property type="entry name" value="Acyl-CoA N-acyltransferases (Nat)"/>
    <property type="match status" value="1"/>
</dbReference>